<feature type="domain" description="UBA" evidence="2">
    <location>
        <begin position="414"/>
        <end position="451"/>
    </location>
</feature>
<feature type="compositionally biased region" description="Polar residues" evidence="1">
    <location>
        <begin position="209"/>
        <end position="237"/>
    </location>
</feature>
<dbReference type="EMBL" id="ABEU02000002">
    <property type="protein sequence ID" value="PNR59898.1"/>
    <property type="molecule type" value="Genomic_DNA"/>
</dbReference>
<dbReference type="EnsemblPlants" id="Pp3c2_14570V3.1">
    <property type="protein sequence ID" value="Pp3c2_14570V3.1"/>
    <property type="gene ID" value="Pp3c2_14570"/>
</dbReference>
<evidence type="ECO:0000313" key="5">
    <source>
        <dbReference type="Proteomes" id="UP000006727"/>
    </source>
</evidence>
<dbReference type="OrthoDB" id="515654at2759"/>
<evidence type="ECO:0000313" key="4">
    <source>
        <dbReference type="EnsemblPlants" id="Pp3c2_14570V3.1"/>
    </source>
</evidence>
<dbReference type="RefSeq" id="XP_024360731.1">
    <property type="nucleotide sequence ID" value="XM_024504963.2"/>
</dbReference>
<dbReference type="RefSeq" id="XP_024360706.1">
    <property type="nucleotide sequence ID" value="XM_024504938.2"/>
</dbReference>
<dbReference type="Gramene" id="Pp3c2_14570V3.2">
    <property type="protein sequence ID" value="Pp3c2_14570V3.2"/>
    <property type="gene ID" value="Pp3c2_14570"/>
</dbReference>
<name>A9RV33_PHYPA</name>
<dbReference type="Gramene" id="Pp3c2_14570V3.1">
    <property type="protein sequence ID" value="Pp3c2_14570V3.1"/>
    <property type="gene ID" value="Pp3c2_14570"/>
</dbReference>
<dbReference type="EnsemblPlants" id="Pp3c2_14570V3.2">
    <property type="protein sequence ID" value="Pp3c2_14570V3.2"/>
    <property type="gene ID" value="Pp3c2_14570"/>
</dbReference>
<dbReference type="SUPFAM" id="SSF46934">
    <property type="entry name" value="UBA-like"/>
    <property type="match status" value="1"/>
</dbReference>
<accession>A9RV33</accession>
<dbReference type="Proteomes" id="UP000006727">
    <property type="component" value="Chromosome 2"/>
</dbReference>
<dbReference type="PANTHER" id="PTHR35294:SF1">
    <property type="entry name" value="OS05G0409000 PROTEIN"/>
    <property type="match status" value="1"/>
</dbReference>
<dbReference type="SMART" id="SM00165">
    <property type="entry name" value="UBA"/>
    <property type="match status" value="2"/>
</dbReference>
<dbReference type="InterPro" id="IPR015940">
    <property type="entry name" value="UBA"/>
</dbReference>
<sequence length="811" mass="88878">MAPGACLSLHELEGYCEYCGEVCDSTQDELNAIACTFEGCPSPTIYHQYCIETYLKTIRLDKKRKTGFQCPRGCGKGSKSDKPCPGRVIKSHPILARNDSSKKRRKAKLFEISLPSLAPTIPVKKEKEDDLLHLSASKSVKVEKDKVDTTRKLLVLNRSSTSPLITRNKSISSESVSAISSTITTSSRVKVFSRESTVAAIVANKRGSNVKNNDTYASGRSDYSATNFDSRSAQNLESSDDGSRQLMFSKDSRKVLPVGRCGVEATLVDNPWTRGRCNELLNGLKVNISKTPPQSATLNPSPDPNVPTSSTSIVRPQVVRQPTGAERVGNAVGEEDDLEVRRLKARSKNEKKHLQRAARAREKREAEEAAAVQAATSAASTMIQTEYKSKQYDSDTNFKPWSESITSVLRQHKFQSLAKQLQEYGFFDWQSNLALRMCGSDVEQCLDWLLRNEPSMQKNVHVHHEQKMDITSEMNVLKEVVVSEGFSQEQVELAVISTDGDIDAALKVLRTLSSYCNFSQESSQGFLHNIVSSHHSFSQPPSQNSSDLVIGEGAGMLNGTADGQNFSPLSWSVTGSHSQSSFGPFAGGFISDLARYHSYLGLDDLHSSGNTRPIIGSQFGECRDQSQLQRTISISNTEYHEAVSGGLCSHPQNSYESTASTVTSVATAVLKDTFGFDEQMISRMTDVIAVNETPLSSIGSAVPWINGIWSYPSSSFTSFAANKGITNMPSADSFSYNSTLDGKSSSNSPFGVFGELPFGVHSDPTRDSAKNCFSKASPTYASRWEQQDVKLVDEAEEQDRLMSELLSQLLV</sequence>
<protein>
    <recommendedName>
        <fullName evidence="2">UBA domain-containing protein</fullName>
    </recommendedName>
</protein>
<dbReference type="CDD" id="cd14270">
    <property type="entry name" value="UBA"/>
    <property type="match status" value="1"/>
</dbReference>
<evidence type="ECO:0000259" key="2">
    <source>
        <dbReference type="SMART" id="SM00165"/>
    </source>
</evidence>
<feature type="region of interest" description="Disordered" evidence="1">
    <location>
        <begin position="291"/>
        <end position="334"/>
    </location>
</feature>
<dbReference type="RefSeq" id="XP_073395432.1">
    <property type="nucleotide sequence ID" value="XM_073539331.1"/>
</dbReference>
<reference evidence="4" key="3">
    <citation type="submission" date="2020-12" db="UniProtKB">
        <authorList>
            <consortium name="EnsemblPlants"/>
        </authorList>
    </citation>
    <scope>IDENTIFICATION</scope>
</reference>
<dbReference type="PANTHER" id="PTHR35294">
    <property type="entry name" value="UBIQUITIN-ASSOCIATED/TRANSLATION ELONGATION FACTOR EF1B PROTEIN"/>
    <property type="match status" value="1"/>
</dbReference>
<gene>
    <name evidence="4" type="primary">LOC112275015</name>
    <name evidence="3" type="ORF">PHYPA_002690</name>
</gene>
<reference evidence="3 5" key="2">
    <citation type="journal article" date="2018" name="Plant J.">
        <title>The Physcomitrella patens chromosome-scale assembly reveals moss genome structure and evolution.</title>
        <authorList>
            <person name="Lang D."/>
            <person name="Ullrich K.K."/>
            <person name="Murat F."/>
            <person name="Fuchs J."/>
            <person name="Jenkins J."/>
            <person name="Haas F.B."/>
            <person name="Piednoel M."/>
            <person name="Gundlach H."/>
            <person name="Van Bel M."/>
            <person name="Meyberg R."/>
            <person name="Vives C."/>
            <person name="Morata J."/>
            <person name="Symeonidi A."/>
            <person name="Hiss M."/>
            <person name="Muchero W."/>
            <person name="Kamisugi Y."/>
            <person name="Saleh O."/>
            <person name="Blanc G."/>
            <person name="Decker E.L."/>
            <person name="van Gessel N."/>
            <person name="Grimwood J."/>
            <person name="Hayes R.D."/>
            <person name="Graham S.W."/>
            <person name="Gunter L.E."/>
            <person name="McDaniel S.F."/>
            <person name="Hoernstein S.N.W."/>
            <person name="Larsson A."/>
            <person name="Li F.W."/>
            <person name="Perroud P.F."/>
            <person name="Phillips J."/>
            <person name="Ranjan P."/>
            <person name="Rokshar D.S."/>
            <person name="Rothfels C.J."/>
            <person name="Schneider L."/>
            <person name="Shu S."/>
            <person name="Stevenson D.W."/>
            <person name="Thummler F."/>
            <person name="Tillich M."/>
            <person name="Villarreal Aguilar J.C."/>
            <person name="Widiez T."/>
            <person name="Wong G.K."/>
            <person name="Wymore A."/>
            <person name="Zhang Y."/>
            <person name="Zimmer A.D."/>
            <person name="Quatrano R.S."/>
            <person name="Mayer K.F.X."/>
            <person name="Goodstein D."/>
            <person name="Casacuberta J.M."/>
            <person name="Vandepoele K."/>
            <person name="Reski R."/>
            <person name="Cuming A.C."/>
            <person name="Tuskan G.A."/>
            <person name="Maumus F."/>
            <person name="Salse J."/>
            <person name="Schmutz J."/>
            <person name="Rensing S.A."/>
        </authorList>
    </citation>
    <scope>NUCLEOTIDE SEQUENCE [LARGE SCALE GENOMIC DNA]</scope>
    <source>
        <strain evidence="4 5">cv. Gransden 2004</strain>
    </source>
</reference>
<feature type="region of interest" description="Disordered" evidence="1">
    <location>
        <begin position="209"/>
        <end position="244"/>
    </location>
</feature>
<reference evidence="3 5" key="1">
    <citation type="journal article" date="2008" name="Science">
        <title>The Physcomitrella genome reveals evolutionary insights into the conquest of land by plants.</title>
        <authorList>
            <person name="Rensing S."/>
            <person name="Lang D."/>
            <person name="Zimmer A."/>
            <person name="Terry A."/>
            <person name="Salamov A."/>
            <person name="Shapiro H."/>
            <person name="Nishiyama T."/>
            <person name="Perroud P.-F."/>
            <person name="Lindquist E."/>
            <person name="Kamisugi Y."/>
            <person name="Tanahashi T."/>
            <person name="Sakakibara K."/>
            <person name="Fujita T."/>
            <person name="Oishi K."/>
            <person name="Shin-I T."/>
            <person name="Kuroki Y."/>
            <person name="Toyoda A."/>
            <person name="Suzuki Y."/>
            <person name="Hashimoto A."/>
            <person name="Yamaguchi K."/>
            <person name="Sugano A."/>
            <person name="Kohara Y."/>
            <person name="Fujiyama A."/>
            <person name="Anterola A."/>
            <person name="Aoki S."/>
            <person name="Ashton N."/>
            <person name="Barbazuk W.B."/>
            <person name="Barker E."/>
            <person name="Bennetzen J."/>
            <person name="Bezanilla M."/>
            <person name="Blankenship R."/>
            <person name="Cho S.H."/>
            <person name="Dutcher S."/>
            <person name="Estelle M."/>
            <person name="Fawcett J.A."/>
            <person name="Gundlach H."/>
            <person name="Hanada K."/>
            <person name="Heyl A."/>
            <person name="Hicks K.A."/>
            <person name="Hugh J."/>
            <person name="Lohr M."/>
            <person name="Mayer K."/>
            <person name="Melkozernov A."/>
            <person name="Murata T."/>
            <person name="Nelson D."/>
            <person name="Pils B."/>
            <person name="Prigge M."/>
            <person name="Reiss B."/>
            <person name="Renner T."/>
            <person name="Rombauts S."/>
            <person name="Rushton P."/>
            <person name="Sanderfoot A."/>
            <person name="Schween G."/>
            <person name="Shiu S.-H."/>
            <person name="Stueber K."/>
            <person name="Theodoulou F.L."/>
            <person name="Tu H."/>
            <person name="Van de Peer Y."/>
            <person name="Verrier P.J."/>
            <person name="Waters E."/>
            <person name="Wood A."/>
            <person name="Yang L."/>
            <person name="Cove D."/>
            <person name="Cuming A."/>
            <person name="Hasebe M."/>
            <person name="Lucas S."/>
            <person name="Mishler D.B."/>
            <person name="Reski R."/>
            <person name="Grigoriev I."/>
            <person name="Quatrano R.S."/>
            <person name="Boore J.L."/>
        </authorList>
    </citation>
    <scope>NUCLEOTIDE SEQUENCE [LARGE SCALE GENOMIC DNA]</scope>
    <source>
        <strain evidence="4 5">cv. Gransden 2004</strain>
    </source>
</reference>
<proteinExistence type="predicted"/>
<dbReference type="GeneID" id="112275015"/>
<dbReference type="PaxDb" id="3218-PP1S30_191V6.1"/>
<feature type="compositionally biased region" description="Polar residues" evidence="1">
    <location>
        <begin position="291"/>
        <end position="314"/>
    </location>
</feature>
<dbReference type="AlphaFoldDB" id="A9RV33"/>
<keyword evidence="5" id="KW-1185">Reference proteome</keyword>
<feature type="domain" description="UBA" evidence="2">
    <location>
        <begin position="477"/>
        <end position="511"/>
    </location>
</feature>
<evidence type="ECO:0000256" key="1">
    <source>
        <dbReference type="SAM" id="MobiDB-lite"/>
    </source>
</evidence>
<dbReference type="Gene3D" id="1.10.8.10">
    <property type="entry name" value="DNA helicase RuvA subunit, C-terminal domain"/>
    <property type="match status" value="1"/>
</dbReference>
<dbReference type="InterPro" id="IPR009060">
    <property type="entry name" value="UBA-like_sf"/>
</dbReference>
<evidence type="ECO:0000313" key="3">
    <source>
        <dbReference type="EMBL" id="PNR59898.1"/>
    </source>
</evidence>
<dbReference type="KEGG" id="ppp:112275015"/>
<organism evidence="3">
    <name type="scientific">Physcomitrium patens</name>
    <name type="common">Spreading-leaved earth moss</name>
    <name type="synonym">Physcomitrella patens</name>
    <dbReference type="NCBI Taxonomy" id="3218"/>
    <lineage>
        <taxon>Eukaryota</taxon>
        <taxon>Viridiplantae</taxon>
        <taxon>Streptophyta</taxon>
        <taxon>Embryophyta</taxon>
        <taxon>Bryophyta</taxon>
        <taxon>Bryophytina</taxon>
        <taxon>Bryopsida</taxon>
        <taxon>Funariidae</taxon>
        <taxon>Funariales</taxon>
        <taxon>Funariaceae</taxon>
        <taxon>Physcomitrium</taxon>
    </lineage>
</organism>